<dbReference type="AlphaFoldDB" id="A0A0B7HYW7"/>
<sequence length="193" mass="21873">MYQFFILLLKPESCSKCLFMKYSFWFLYLSLTLVTACGGGGANLTEEEKEKIKQAKLDSIADLRLAEIDMNEVDTYPIFKGLCSESASKEEQKQCFVQHFSKFLQERLENEKIEVTEPILDTIFVNIKIDNNGKAVLENTEAKAKTKELLPTLDEDLADNLDEIATINPIQPATKHGVSISVQFRVPIVMNVK</sequence>
<accession>A0A0B7HYW7</accession>
<reference evidence="1 2" key="1">
    <citation type="submission" date="2015-01" db="EMBL/GenBank/DDBJ databases">
        <authorList>
            <person name="Xiang T."/>
            <person name="Song Y."/>
            <person name="Huang L."/>
            <person name="Wang B."/>
            <person name="Wu P."/>
        </authorList>
    </citation>
    <scope>NUCLEOTIDE SEQUENCE [LARGE SCALE GENOMIC DNA]</scope>
    <source>
        <strain evidence="1 2">CcD38</strain>
    </source>
</reference>
<protein>
    <submittedName>
        <fullName evidence="1">Uncharacterized protein</fullName>
    </submittedName>
</protein>
<proteinExistence type="predicted"/>
<evidence type="ECO:0000313" key="1">
    <source>
        <dbReference type="EMBL" id="CEN43062.1"/>
    </source>
</evidence>
<keyword evidence="2" id="KW-1185">Reference proteome</keyword>
<dbReference type="EMBL" id="CDOI01000001">
    <property type="protein sequence ID" value="CEN43062.1"/>
    <property type="molecule type" value="Genomic_DNA"/>
</dbReference>
<gene>
    <name evidence="1" type="ORF">CCAND38_10021</name>
</gene>
<evidence type="ECO:0000313" key="2">
    <source>
        <dbReference type="Proteomes" id="UP000045051"/>
    </source>
</evidence>
<dbReference type="Proteomes" id="UP000045051">
    <property type="component" value="Unassembled WGS sequence"/>
</dbReference>
<name>A0A0B7HYW7_9FLAO</name>
<organism evidence="1 2">
    <name type="scientific">Capnocytophaga canis</name>
    <dbReference type="NCBI Taxonomy" id="1848903"/>
    <lineage>
        <taxon>Bacteria</taxon>
        <taxon>Pseudomonadati</taxon>
        <taxon>Bacteroidota</taxon>
        <taxon>Flavobacteriia</taxon>
        <taxon>Flavobacteriales</taxon>
        <taxon>Flavobacteriaceae</taxon>
        <taxon>Capnocytophaga</taxon>
    </lineage>
</organism>